<reference evidence="1" key="3">
    <citation type="submission" date="2023-05" db="EMBL/GenBank/DDBJ databases">
        <authorList>
            <person name="Smith C.H."/>
        </authorList>
    </citation>
    <scope>NUCLEOTIDE SEQUENCE</scope>
    <source>
        <strain evidence="1">CHS0354</strain>
        <tissue evidence="1">Mantle</tissue>
    </source>
</reference>
<reference evidence="1" key="2">
    <citation type="journal article" date="2021" name="Genome Biol. Evol.">
        <title>Developing a high-quality reference genome for a parasitic bivalve with doubly uniparental inheritance (Bivalvia: Unionida).</title>
        <authorList>
            <person name="Smith C.H."/>
        </authorList>
    </citation>
    <scope>NUCLEOTIDE SEQUENCE</scope>
    <source>
        <strain evidence="1">CHS0354</strain>
        <tissue evidence="1">Mantle</tissue>
    </source>
</reference>
<dbReference type="AlphaFoldDB" id="A0AAE0VNH2"/>
<sequence length="57" mass="6523">MDCRKNYRKGIPICLFLREKMAYKGNGNVQNGHPFFHLANHASLDRQFCHKTLSASG</sequence>
<organism evidence="1 2">
    <name type="scientific">Potamilus streckersoni</name>
    <dbReference type="NCBI Taxonomy" id="2493646"/>
    <lineage>
        <taxon>Eukaryota</taxon>
        <taxon>Metazoa</taxon>
        <taxon>Spiralia</taxon>
        <taxon>Lophotrochozoa</taxon>
        <taxon>Mollusca</taxon>
        <taxon>Bivalvia</taxon>
        <taxon>Autobranchia</taxon>
        <taxon>Heteroconchia</taxon>
        <taxon>Palaeoheterodonta</taxon>
        <taxon>Unionida</taxon>
        <taxon>Unionoidea</taxon>
        <taxon>Unionidae</taxon>
        <taxon>Ambleminae</taxon>
        <taxon>Lampsilini</taxon>
        <taxon>Potamilus</taxon>
    </lineage>
</organism>
<protein>
    <submittedName>
        <fullName evidence="1">Uncharacterized protein</fullName>
    </submittedName>
</protein>
<dbReference type="Proteomes" id="UP001195483">
    <property type="component" value="Unassembled WGS sequence"/>
</dbReference>
<dbReference type="EMBL" id="JAEAOA010001040">
    <property type="protein sequence ID" value="KAK3584101.1"/>
    <property type="molecule type" value="Genomic_DNA"/>
</dbReference>
<keyword evidence="2" id="KW-1185">Reference proteome</keyword>
<evidence type="ECO:0000313" key="1">
    <source>
        <dbReference type="EMBL" id="KAK3584101.1"/>
    </source>
</evidence>
<proteinExistence type="predicted"/>
<reference evidence="1" key="1">
    <citation type="journal article" date="2021" name="Genome Biol. Evol.">
        <title>A High-Quality Reference Genome for a Parasitic Bivalve with Doubly Uniparental Inheritance (Bivalvia: Unionida).</title>
        <authorList>
            <person name="Smith C.H."/>
        </authorList>
    </citation>
    <scope>NUCLEOTIDE SEQUENCE</scope>
    <source>
        <strain evidence="1">CHS0354</strain>
    </source>
</reference>
<feature type="non-terminal residue" evidence="1">
    <location>
        <position position="57"/>
    </location>
</feature>
<comment type="caution">
    <text evidence="1">The sequence shown here is derived from an EMBL/GenBank/DDBJ whole genome shotgun (WGS) entry which is preliminary data.</text>
</comment>
<gene>
    <name evidence="1" type="ORF">CHS0354_016942</name>
</gene>
<name>A0AAE0VNH2_9BIVA</name>
<evidence type="ECO:0000313" key="2">
    <source>
        <dbReference type="Proteomes" id="UP001195483"/>
    </source>
</evidence>
<accession>A0AAE0VNH2</accession>